<accession>A0ACB0LA17</accession>
<dbReference type="EMBL" id="CASHSV030000513">
    <property type="protein sequence ID" value="CAJ2665675.1"/>
    <property type="molecule type" value="Genomic_DNA"/>
</dbReference>
<reference evidence="1" key="1">
    <citation type="submission" date="2023-10" db="EMBL/GenBank/DDBJ databases">
        <authorList>
            <person name="Rodriguez Cubillos JULIANA M."/>
            <person name="De Vega J."/>
        </authorList>
    </citation>
    <scope>NUCLEOTIDE SEQUENCE</scope>
</reference>
<evidence type="ECO:0000313" key="1">
    <source>
        <dbReference type="EMBL" id="CAJ2665675.1"/>
    </source>
</evidence>
<dbReference type="Proteomes" id="UP001177021">
    <property type="component" value="Unassembled WGS sequence"/>
</dbReference>
<organism evidence="1 2">
    <name type="scientific">Trifolium pratense</name>
    <name type="common">Red clover</name>
    <dbReference type="NCBI Taxonomy" id="57577"/>
    <lineage>
        <taxon>Eukaryota</taxon>
        <taxon>Viridiplantae</taxon>
        <taxon>Streptophyta</taxon>
        <taxon>Embryophyta</taxon>
        <taxon>Tracheophyta</taxon>
        <taxon>Spermatophyta</taxon>
        <taxon>Magnoliopsida</taxon>
        <taxon>eudicotyledons</taxon>
        <taxon>Gunneridae</taxon>
        <taxon>Pentapetalae</taxon>
        <taxon>rosids</taxon>
        <taxon>fabids</taxon>
        <taxon>Fabales</taxon>
        <taxon>Fabaceae</taxon>
        <taxon>Papilionoideae</taxon>
        <taxon>50 kb inversion clade</taxon>
        <taxon>NPAAA clade</taxon>
        <taxon>Hologalegina</taxon>
        <taxon>IRL clade</taxon>
        <taxon>Trifolieae</taxon>
        <taxon>Trifolium</taxon>
    </lineage>
</organism>
<protein>
    <submittedName>
        <fullName evidence="1">Uncharacterized protein</fullName>
    </submittedName>
</protein>
<proteinExistence type="predicted"/>
<comment type="caution">
    <text evidence="1">The sequence shown here is derived from an EMBL/GenBank/DDBJ whole genome shotgun (WGS) entry which is preliminary data.</text>
</comment>
<gene>
    <name evidence="1" type="ORF">MILVUS5_LOCUS30601</name>
</gene>
<name>A0ACB0LA17_TRIPR</name>
<keyword evidence="2" id="KW-1185">Reference proteome</keyword>
<sequence>MQKQNSQFYYLIDIDDDSRLRNVFWADARSRAAYEYFGEVVTFDTTYLTNKYDMPFAPFVGVNHHGQSMLLGCALLSNEDTETFTWLFSAWLECMHGRSPNAIITDQDRAMKNAIEVVFPKARHRWCLWHLMKKVPEKLGRHSEYESIKALLHDAVYESLSKSDFMEKWGKLIEDFELQDNEWLKGTFHERNRWVPVYVKDTFWAGMSTTQRSESMNSFFDGYVNSKTSLKQFVEQYDNALRDKIEKENKADFDSFNTVIACLSHFGFESQFQKAFTNAKFQEFQEEVASMMYCHTCFERSEGLNSIYSVIESKKKFDKIKDIMFKVSFNEKDFEIQCMCCLFQFKGILCRHILCVLKLTGKTESIPSHYIFSQWRKDIRRRHTYIKCGFDHFVGNVELQRVDKACSAFYEVASRVINTEHDFLKMMNFIKDIKDEFTSKETSSSIAEDGSDQNQVTKILDPVKTRCKGRPPSNRKSSKADQIVKKLAKKRTKKNSQKSANIHAQKEKDMCASRVQESVQVIDRVGTQKSIQGEQSSFGRNEQGGVNKLAPFNPNSILIKEVNQVPFYSQVMNHGGSYFELLQAQYHVNDPSLSNNHTHMK</sequence>
<evidence type="ECO:0000313" key="2">
    <source>
        <dbReference type="Proteomes" id="UP001177021"/>
    </source>
</evidence>